<accession>A0AAD5YSX7</accession>
<evidence type="ECO:0000313" key="4">
    <source>
        <dbReference type="Proteomes" id="UP001213000"/>
    </source>
</evidence>
<evidence type="ECO:0000259" key="2">
    <source>
        <dbReference type="Pfam" id="PF18803"/>
    </source>
</evidence>
<dbReference type="PANTHER" id="PTHR33104:SF2">
    <property type="entry name" value="CXC3 LIKE CYSTEINE CLUSTER DOMAIN-CONTAINING PROTEIN"/>
    <property type="match status" value="1"/>
</dbReference>
<dbReference type="InterPro" id="IPR040521">
    <property type="entry name" value="KDZ"/>
</dbReference>
<dbReference type="AlphaFoldDB" id="A0AAD5YSX7"/>
<dbReference type="EMBL" id="JANIEX010000836">
    <property type="protein sequence ID" value="KAJ3562745.1"/>
    <property type="molecule type" value="Genomic_DNA"/>
</dbReference>
<feature type="region of interest" description="Disordered" evidence="1">
    <location>
        <begin position="1"/>
        <end position="88"/>
    </location>
</feature>
<sequence>MPKAPIARNGIQDFDQIKPPPRKKVKHHKSTELKLGSQGSYLLPGNEEKIDRPKSSADTGKSVHDQDGERNKEEGRGHKTSRNQTMSAKMEPFTLEILSLIQAEIIGLERASIRANKRCRSCSPPNTGNATSFADTSLPNTALPSPNIALYRCSDCFHSEETCEDCIITQHRYLPFHRIQKWTGTHFENTTLGTLGYVLHLGHEGSPCIMNDEDPVECVIVHNNGIHALPIGFCKCTPTNHSRLIQLVSNRLFPSTVDGPRTMFTFHVLEDFHRHSLSSKSSAYDYYEALKRHNDAAFPRTVPDRYASLLLVMRFWRFLSLSRWAGQEHGIDGVLTHRRPGSLAVWCPACPEIGFNVDEDTVKCAWEDKTHIYTLFISADGNFRLQLKRKNHDPKDRALNNGNAYFVETTAYKEHLKTLAAPKEESTCARLKAVRQQDRVKFKDAIVSGLVGFQCTRHGQWMSQGMVDLEKGETYSRTDYALAHALGIEALRHRWIMLSYDIWCQYHRNLPKRFKEKFEYLLPTIESMRGAIPKMHIHSHNFQCQVDHSFYYKKYSGMTCGEGIESSWSEQNHAANSTKEANDGHRHDTLDDFNGYWNWCKLVQLDTFLFRQAKRFYERYEAVKEAFTSFTEFLPEHLRKQWHEDSEAAKSNPGLFEINDTSPSELRSYAELVEGEADADYGLSGFILEGLELEDRLAELKLSNGSSKPTRGLGGDDDDEEEPELIDLLQNWRTQQSELFPLLRPLPPISEGDLCEVALHLPSSYPIDKHAALGLTEAAKVEVELRKGRAFDILRAMREEIYRADYIRVTRKLDGAGSNVRTRNYSIFDETVERQELLVSKYGLIYGILQQMKAAEGLAPITKEDLWVKSPFRPHQLGDSSRQNPWFWAVGKPNTITYDNWLIEIERARWFRERALLERLREELEILNEEFRRTHVSFTKMEEVWTQLAAGKHPNAGYAAYAHRHAAMYKRLASQCFVTWEQASPWLKIERDVDC</sequence>
<feature type="compositionally biased region" description="Basic residues" evidence="1">
    <location>
        <begin position="20"/>
        <end position="29"/>
    </location>
</feature>
<comment type="caution">
    <text evidence="3">The sequence shown here is derived from an EMBL/GenBank/DDBJ whole genome shotgun (WGS) entry which is preliminary data.</text>
</comment>
<dbReference type="Proteomes" id="UP001213000">
    <property type="component" value="Unassembled WGS sequence"/>
</dbReference>
<proteinExistence type="predicted"/>
<gene>
    <name evidence="3" type="ORF">NP233_g9385</name>
</gene>
<dbReference type="Pfam" id="PF18803">
    <property type="entry name" value="CxC2"/>
    <property type="match status" value="1"/>
</dbReference>
<protein>
    <recommendedName>
        <fullName evidence="2">CxC2-like cysteine cluster KDZ transposase-associated domain-containing protein</fullName>
    </recommendedName>
</protein>
<evidence type="ECO:0000256" key="1">
    <source>
        <dbReference type="SAM" id="MobiDB-lite"/>
    </source>
</evidence>
<keyword evidence="4" id="KW-1185">Reference proteome</keyword>
<dbReference type="InterPro" id="IPR041457">
    <property type="entry name" value="CxC2_KDZ-assoc"/>
</dbReference>
<dbReference type="Pfam" id="PF18758">
    <property type="entry name" value="KDZ"/>
    <property type="match status" value="1"/>
</dbReference>
<feature type="domain" description="CxC2-like cysteine cluster KDZ transposase-associated" evidence="2">
    <location>
        <begin position="192"/>
        <end position="296"/>
    </location>
</feature>
<feature type="compositionally biased region" description="Basic and acidic residues" evidence="1">
    <location>
        <begin position="46"/>
        <end position="77"/>
    </location>
</feature>
<organism evidence="3 4">
    <name type="scientific">Leucocoprinus birnbaumii</name>
    <dbReference type="NCBI Taxonomy" id="56174"/>
    <lineage>
        <taxon>Eukaryota</taxon>
        <taxon>Fungi</taxon>
        <taxon>Dikarya</taxon>
        <taxon>Basidiomycota</taxon>
        <taxon>Agaricomycotina</taxon>
        <taxon>Agaricomycetes</taxon>
        <taxon>Agaricomycetidae</taxon>
        <taxon>Agaricales</taxon>
        <taxon>Agaricineae</taxon>
        <taxon>Agaricaceae</taxon>
        <taxon>Leucocoprinus</taxon>
    </lineage>
</organism>
<evidence type="ECO:0000313" key="3">
    <source>
        <dbReference type="EMBL" id="KAJ3562745.1"/>
    </source>
</evidence>
<name>A0AAD5YSX7_9AGAR</name>
<reference evidence="3" key="1">
    <citation type="submission" date="2022-07" db="EMBL/GenBank/DDBJ databases">
        <title>Genome Sequence of Leucocoprinus birnbaumii.</title>
        <authorList>
            <person name="Buettner E."/>
        </authorList>
    </citation>
    <scope>NUCLEOTIDE SEQUENCE</scope>
    <source>
        <strain evidence="3">VT141</strain>
    </source>
</reference>
<dbReference type="PANTHER" id="PTHR33104">
    <property type="entry name" value="SI:DKEY-29D5.2"/>
    <property type="match status" value="1"/>
</dbReference>